<dbReference type="Gene3D" id="2.30.30.90">
    <property type="match status" value="1"/>
</dbReference>
<sequence>MPALAKTSFAQLKSGMRVRILAAHPDCPECERLMEMGLTEGVEFAVVKVAPLGDPIEIDLRGYRLCLRKSETSCFEIEIVK</sequence>
<dbReference type="InterPro" id="IPR038157">
    <property type="entry name" value="FeoA_core_dom"/>
</dbReference>
<dbReference type="GO" id="GO:0046914">
    <property type="term" value="F:transition metal ion binding"/>
    <property type="evidence" value="ECO:0007669"/>
    <property type="project" value="InterPro"/>
</dbReference>
<dbReference type="InterPro" id="IPR007167">
    <property type="entry name" value="Fe-transptr_FeoA-like"/>
</dbReference>
<dbReference type="AlphaFoldDB" id="A0A931LSE8"/>
<protein>
    <submittedName>
        <fullName evidence="3">FeoA domain-containing protein</fullName>
    </submittedName>
</protein>
<proteinExistence type="predicted"/>
<dbReference type="PANTHER" id="PTHR42954:SF2">
    <property type="entry name" value="FE(2+) TRANSPORT PROTEIN A"/>
    <property type="match status" value="1"/>
</dbReference>
<dbReference type="PANTHER" id="PTHR42954">
    <property type="entry name" value="FE(2+) TRANSPORT PROTEIN A"/>
    <property type="match status" value="1"/>
</dbReference>
<name>A0A931LSE8_FIMGI</name>
<comment type="caution">
    <text evidence="3">The sequence shown here is derived from an EMBL/GenBank/DDBJ whole genome shotgun (WGS) entry which is preliminary data.</text>
</comment>
<accession>A0A931LSE8</accession>
<dbReference type="Pfam" id="PF04023">
    <property type="entry name" value="FeoA"/>
    <property type="match status" value="1"/>
</dbReference>
<reference evidence="3" key="1">
    <citation type="submission" date="2020-07" db="EMBL/GenBank/DDBJ databases">
        <title>Huge and variable diversity of episymbiotic CPR bacteria and DPANN archaea in groundwater ecosystems.</title>
        <authorList>
            <person name="He C.Y."/>
            <person name="Keren R."/>
            <person name="Whittaker M."/>
            <person name="Farag I.F."/>
            <person name="Doudna J."/>
            <person name="Cate J.H.D."/>
            <person name="Banfield J.F."/>
        </authorList>
    </citation>
    <scope>NUCLEOTIDE SEQUENCE</scope>
    <source>
        <strain evidence="3">NC_groundwater_17_Pr7_B-0.1um_64_12</strain>
    </source>
</reference>
<keyword evidence="1" id="KW-0408">Iron</keyword>
<feature type="domain" description="Ferrous iron transporter FeoA-like" evidence="2">
    <location>
        <begin position="7"/>
        <end position="79"/>
    </location>
</feature>
<dbReference type="SUPFAM" id="SSF50037">
    <property type="entry name" value="C-terminal domain of transcriptional repressors"/>
    <property type="match status" value="1"/>
</dbReference>
<evidence type="ECO:0000259" key="2">
    <source>
        <dbReference type="SMART" id="SM00899"/>
    </source>
</evidence>
<dbReference type="EMBL" id="JACOSL010000037">
    <property type="protein sequence ID" value="MBI1756593.1"/>
    <property type="molecule type" value="Genomic_DNA"/>
</dbReference>
<evidence type="ECO:0000313" key="4">
    <source>
        <dbReference type="Proteomes" id="UP000727962"/>
    </source>
</evidence>
<dbReference type="InterPro" id="IPR052713">
    <property type="entry name" value="FeoA"/>
</dbReference>
<evidence type="ECO:0000256" key="1">
    <source>
        <dbReference type="ARBA" id="ARBA00023004"/>
    </source>
</evidence>
<evidence type="ECO:0000313" key="3">
    <source>
        <dbReference type="EMBL" id="MBI1756593.1"/>
    </source>
</evidence>
<dbReference type="Proteomes" id="UP000727962">
    <property type="component" value="Unassembled WGS sequence"/>
</dbReference>
<dbReference type="SMART" id="SM00899">
    <property type="entry name" value="FeoA"/>
    <property type="match status" value="1"/>
</dbReference>
<organism evidence="3 4">
    <name type="scientific">Fimbriimonas ginsengisoli</name>
    <dbReference type="NCBI Taxonomy" id="1005039"/>
    <lineage>
        <taxon>Bacteria</taxon>
        <taxon>Bacillati</taxon>
        <taxon>Armatimonadota</taxon>
        <taxon>Fimbriimonadia</taxon>
        <taxon>Fimbriimonadales</taxon>
        <taxon>Fimbriimonadaceae</taxon>
        <taxon>Fimbriimonas</taxon>
    </lineage>
</organism>
<gene>
    <name evidence="3" type="ORF">HYR64_05745</name>
</gene>
<dbReference type="InterPro" id="IPR008988">
    <property type="entry name" value="Transcriptional_repressor_C"/>
</dbReference>